<evidence type="ECO:0000313" key="3">
    <source>
        <dbReference type="Proteomes" id="UP000078348"/>
    </source>
</evidence>
<dbReference type="Gene3D" id="1.20.58.1480">
    <property type="match status" value="1"/>
</dbReference>
<dbReference type="AlphaFoldDB" id="A0A196SDX6"/>
<proteinExistence type="predicted"/>
<dbReference type="PANTHER" id="PTHR46732">
    <property type="entry name" value="ATP-DEPENDENT PROTEASE LA (LON) DOMAIN PROTEIN"/>
    <property type="match status" value="1"/>
</dbReference>
<dbReference type="PANTHER" id="PTHR46732:SF8">
    <property type="entry name" value="ATP-DEPENDENT PROTEASE LA (LON) DOMAIN PROTEIN"/>
    <property type="match status" value="1"/>
</dbReference>
<dbReference type="InterPro" id="IPR046336">
    <property type="entry name" value="Lon_prtase_N_sf"/>
</dbReference>
<dbReference type="Pfam" id="PF02190">
    <property type="entry name" value="LON_substr_bdg"/>
    <property type="match status" value="1"/>
</dbReference>
<sequence>MSKEADFSTALKECMDDLNTNFSTNPSIAFMFSSHRSFQESAYKRLYESCPWLKIGCFVPKIADDSTKHMCISGFLIDGVDKPLTVTKDLDAEKMKLISKRDSPKLLFKSYTSPFYPDISKIKSPTGVITSRNTSLLHDPKAIDTLLCEGGIEKNGVCVEFNKDVFKEQSVEQVFTPLFSVVQPYLCSFNLPFWNGIFSPLQPQMIEVPPPSHLHDLPLMQNIALVFPLTTQTLYLYRPDHIFMLRKYLRSPFIVTPPCQGDAAPQDVGTVCRVESIVSVGEDGSVLCKVRGDERVHVKAQHRVITEMGSVVGDVEEMKDADGEEVDKENSDGWRKMMNIRDKMLARYAGKEEQWKEIVSRYGSVPYQPTLFSFWMCNVLNASGAEKQRWFAMRSTEQRLDEINACLDRMH</sequence>
<name>A0A196SDX6_BLAHN</name>
<dbReference type="EMBL" id="LXWW01000255">
    <property type="protein sequence ID" value="OAO14337.1"/>
    <property type="molecule type" value="Genomic_DNA"/>
</dbReference>
<protein>
    <recommendedName>
        <fullName evidence="1">Lon N-terminal domain-containing protein</fullName>
    </recommendedName>
</protein>
<dbReference type="InterPro" id="IPR015947">
    <property type="entry name" value="PUA-like_sf"/>
</dbReference>
<gene>
    <name evidence="2" type="ORF">AV274_3927</name>
</gene>
<keyword evidence="3" id="KW-1185">Reference proteome</keyword>
<feature type="domain" description="Lon N-terminal" evidence="1">
    <location>
        <begin position="216"/>
        <end position="409"/>
    </location>
</feature>
<accession>A0A196SDX6</accession>
<dbReference type="Gene3D" id="2.30.130.40">
    <property type="entry name" value="LON domain-like"/>
    <property type="match status" value="1"/>
</dbReference>
<comment type="caution">
    <text evidence="2">The sequence shown here is derived from an EMBL/GenBank/DDBJ whole genome shotgun (WGS) entry which is preliminary data.</text>
</comment>
<evidence type="ECO:0000313" key="2">
    <source>
        <dbReference type="EMBL" id="OAO14337.1"/>
    </source>
</evidence>
<organism evidence="2 3">
    <name type="scientific">Blastocystis sp. subtype 1 (strain ATCC 50177 / NandII)</name>
    <dbReference type="NCBI Taxonomy" id="478820"/>
    <lineage>
        <taxon>Eukaryota</taxon>
        <taxon>Sar</taxon>
        <taxon>Stramenopiles</taxon>
        <taxon>Bigyra</taxon>
        <taxon>Opalozoa</taxon>
        <taxon>Opalinata</taxon>
        <taxon>Blastocystidae</taxon>
        <taxon>Blastocystis</taxon>
    </lineage>
</organism>
<dbReference type="Proteomes" id="UP000078348">
    <property type="component" value="Unassembled WGS sequence"/>
</dbReference>
<evidence type="ECO:0000259" key="1">
    <source>
        <dbReference type="SMART" id="SM00464"/>
    </source>
</evidence>
<reference evidence="2 3" key="1">
    <citation type="submission" date="2016-05" db="EMBL/GenBank/DDBJ databases">
        <title>Nuclear genome of Blastocystis sp. subtype 1 NandII.</title>
        <authorList>
            <person name="Gentekaki E."/>
            <person name="Curtis B."/>
            <person name="Stairs C."/>
            <person name="Eme L."/>
            <person name="Herman E."/>
            <person name="Klimes V."/>
            <person name="Arias M.C."/>
            <person name="Elias M."/>
            <person name="Hilliou F."/>
            <person name="Klute M."/>
            <person name="Malik S.-B."/>
            <person name="Pightling A."/>
            <person name="Rachubinski R."/>
            <person name="Salas D."/>
            <person name="Schlacht A."/>
            <person name="Suga H."/>
            <person name="Archibald J."/>
            <person name="Ball S.G."/>
            <person name="Clark G."/>
            <person name="Dacks J."/>
            <person name="Van Der Giezen M."/>
            <person name="Tsaousis A."/>
            <person name="Roger A."/>
        </authorList>
    </citation>
    <scope>NUCLEOTIDE SEQUENCE [LARGE SCALE GENOMIC DNA]</scope>
    <source>
        <strain evidence="3">ATCC 50177 / NandII</strain>
    </source>
</reference>
<dbReference type="OrthoDB" id="264917at2759"/>
<dbReference type="SMART" id="SM00464">
    <property type="entry name" value="LON"/>
    <property type="match status" value="1"/>
</dbReference>
<dbReference type="STRING" id="478820.A0A196SDX6"/>
<dbReference type="SUPFAM" id="SSF88697">
    <property type="entry name" value="PUA domain-like"/>
    <property type="match status" value="1"/>
</dbReference>
<dbReference type="InterPro" id="IPR003111">
    <property type="entry name" value="Lon_prtase_N"/>
</dbReference>